<protein>
    <submittedName>
        <fullName evidence="2">Uncharacterized protein</fullName>
    </submittedName>
</protein>
<evidence type="ECO:0000256" key="1">
    <source>
        <dbReference type="SAM" id="Phobius"/>
    </source>
</evidence>
<keyword evidence="1" id="KW-0472">Membrane</keyword>
<dbReference type="EMBL" id="CP144691">
    <property type="protein sequence ID" value="WVY94689.1"/>
    <property type="molecule type" value="Genomic_DNA"/>
</dbReference>
<keyword evidence="1" id="KW-1133">Transmembrane helix</keyword>
<feature type="transmembrane region" description="Helical" evidence="1">
    <location>
        <begin position="75"/>
        <end position="93"/>
    </location>
</feature>
<feature type="transmembrane region" description="Helical" evidence="1">
    <location>
        <begin position="47"/>
        <end position="68"/>
    </location>
</feature>
<evidence type="ECO:0000313" key="2">
    <source>
        <dbReference type="EMBL" id="WVY94689.1"/>
    </source>
</evidence>
<dbReference type="Proteomes" id="UP001374535">
    <property type="component" value="Chromosome 10"/>
</dbReference>
<gene>
    <name evidence="2" type="ORF">V8G54_033777</name>
</gene>
<evidence type="ECO:0000313" key="3">
    <source>
        <dbReference type="Proteomes" id="UP001374535"/>
    </source>
</evidence>
<dbReference type="AlphaFoldDB" id="A0AAQ3MNI6"/>
<accession>A0AAQ3MNI6</accession>
<name>A0AAQ3MNI6_VIGMU</name>
<organism evidence="2 3">
    <name type="scientific">Vigna mungo</name>
    <name type="common">Black gram</name>
    <name type="synonym">Phaseolus mungo</name>
    <dbReference type="NCBI Taxonomy" id="3915"/>
    <lineage>
        <taxon>Eukaryota</taxon>
        <taxon>Viridiplantae</taxon>
        <taxon>Streptophyta</taxon>
        <taxon>Embryophyta</taxon>
        <taxon>Tracheophyta</taxon>
        <taxon>Spermatophyta</taxon>
        <taxon>Magnoliopsida</taxon>
        <taxon>eudicotyledons</taxon>
        <taxon>Gunneridae</taxon>
        <taxon>Pentapetalae</taxon>
        <taxon>rosids</taxon>
        <taxon>fabids</taxon>
        <taxon>Fabales</taxon>
        <taxon>Fabaceae</taxon>
        <taxon>Papilionoideae</taxon>
        <taxon>50 kb inversion clade</taxon>
        <taxon>NPAAA clade</taxon>
        <taxon>indigoferoid/millettioid clade</taxon>
        <taxon>Phaseoleae</taxon>
        <taxon>Vigna</taxon>
    </lineage>
</organism>
<reference evidence="2 3" key="1">
    <citation type="journal article" date="2023" name="Life. Sci Alliance">
        <title>Evolutionary insights into 3D genome organization and epigenetic landscape of Vigna mungo.</title>
        <authorList>
            <person name="Junaid A."/>
            <person name="Singh B."/>
            <person name="Bhatia S."/>
        </authorList>
    </citation>
    <scope>NUCLEOTIDE SEQUENCE [LARGE SCALE GENOMIC DNA]</scope>
    <source>
        <strain evidence="2">Urdbean</strain>
    </source>
</reference>
<keyword evidence="3" id="KW-1185">Reference proteome</keyword>
<keyword evidence="1" id="KW-0812">Transmembrane</keyword>
<sequence length="108" mass="12178">MWPVRSRMWWATSENSARICADCPIALILSPSITIPPSLNTRCSSSMVMIIPPCSTLTTSLSLSIFTAPFLLSRLLYKCILILYFFFLNQYLLSYGGGLSNNLRTKIY</sequence>
<proteinExistence type="predicted"/>